<evidence type="ECO:0000313" key="2">
    <source>
        <dbReference type="Proteomes" id="UP000190285"/>
    </source>
</evidence>
<protein>
    <submittedName>
        <fullName evidence="1">Alpha-ribazole kinase</fullName>
    </submittedName>
</protein>
<dbReference type="AlphaFoldDB" id="A0A1T5M095"/>
<keyword evidence="1" id="KW-0808">Transferase</keyword>
<dbReference type="Proteomes" id="UP000190285">
    <property type="component" value="Unassembled WGS sequence"/>
</dbReference>
<dbReference type="RefSeq" id="WP_079493498.1">
    <property type="nucleotide sequence ID" value="NZ_FUZT01000009.1"/>
</dbReference>
<gene>
    <name evidence="1" type="ORF">SAMN02194393_03641</name>
</gene>
<reference evidence="1 2" key="1">
    <citation type="submission" date="2017-02" db="EMBL/GenBank/DDBJ databases">
        <authorList>
            <person name="Peterson S.W."/>
        </authorList>
    </citation>
    <scope>NUCLEOTIDE SEQUENCE [LARGE SCALE GENOMIC DNA]</scope>
    <source>
        <strain evidence="1 2">M1</strain>
    </source>
</reference>
<evidence type="ECO:0000313" key="1">
    <source>
        <dbReference type="EMBL" id="SKC81637.1"/>
    </source>
</evidence>
<dbReference type="GO" id="GO:0016301">
    <property type="term" value="F:kinase activity"/>
    <property type="evidence" value="ECO:0007669"/>
    <property type="project" value="UniProtKB-KW"/>
</dbReference>
<sequence>MIYKHRDVNFISLNESQYLVIACDSCGAIGLKENDIVKVPYNITGKYTTRVCLMEIISIGAKPIGITANISNEPNPTGDEILKGVQNEISELEFNIPITISTEKNMKTSMTALGITGFGIINKDDIVIDSIYKNSSIYSIGIPSIGNEVLENQGLICDIKILEKILKLKNIKEIIPVGSSGIKGELDKLCKYQGIEIQFEDNFEIDIYKSAGPCTTLIAISEGKLNKDFSVPINLIGKIV</sequence>
<keyword evidence="1" id="KW-0418">Kinase</keyword>
<accession>A0A1T5M095</accession>
<dbReference type="EMBL" id="FUZT01000009">
    <property type="protein sequence ID" value="SKC81637.1"/>
    <property type="molecule type" value="Genomic_DNA"/>
</dbReference>
<dbReference type="OrthoDB" id="9805740at2"/>
<name>A0A1T5M095_9FIRM</name>
<proteinExistence type="predicted"/>
<keyword evidence="2" id="KW-1185">Reference proteome</keyword>
<dbReference type="STRING" id="36842.SAMN02194393_03641"/>
<organism evidence="1 2">
    <name type="scientific">Maledivibacter halophilus</name>
    <dbReference type="NCBI Taxonomy" id="36842"/>
    <lineage>
        <taxon>Bacteria</taxon>
        <taxon>Bacillati</taxon>
        <taxon>Bacillota</taxon>
        <taxon>Clostridia</taxon>
        <taxon>Peptostreptococcales</taxon>
        <taxon>Caminicellaceae</taxon>
        <taxon>Maledivibacter</taxon>
    </lineage>
</organism>